<keyword evidence="2" id="KW-1185">Reference proteome</keyword>
<reference evidence="1" key="1">
    <citation type="journal article" date="2020" name="Ecol. Evol.">
        <title>Genome structure and content of the rice root-knot nematode (Meloidogyne graminicola).</title>
        <authorList>
            <person name="Phan N.T."/>
            <person name="Danchin E.G.J."/>
            <person name="Klopp C."/>
            <person name="Perfus-Barbeoch L."/>
            <person name="Kozlowski D.K."/>
            <person name="Koutsovoulos G.D."/>
            <person name="Lopez-Roques C."/>
            <person name="Bouchez O."/>
            <person name="Zahm M."/>
            <person name="Besnard G."/>
            <person name="Bellafiore S."/>
        </authorList>
    </citation>
    <scope>NUCLEOTIDE SEQUENCE</scope>
    <source>
        <strain evidence="1">VN-18</strain>
    </source>
</reference>
<proteinExistence type="predicted"/>
<name>A0A8S9ZSA1_9BILA</name>
<accession>A0A8S9ZSA1</accession>
<comment type="caution">
    <text evidence="1">The sequence shown here is derived from an EMBL/GenBank/DDBJ whole genome shotgun (WGS) entry which is preliminary data.</text>
</comment>
<dbReference type="Proteomes" id="UP000605970">
    <property type="component" value="Unassembled WGS sequence"/>
</dbReference>
<gene>
    <name evidence="1" type="ORF">Mgra_00004637</name>
</gene>
<evidence type="ECO:0000313" key="1">
    <source>
        <dbReference type="EMBL" id="KAF7635917.1"/>
    </source>
</evidence>
<organism evidence="1 2">
    <name type="scientific">Meloidogyne graminicola</name>
    <dbReference type="NCBI Taxonomy" id="189291"/>
    <lineage>
        <taxon>Eukaryota</taxon>
        <taxon>Metazoa</taxon>
        <taxon>Ecdysozoa</taxon>
        <taxon>Nematoda</taxon>
        <taxon>Chromadorea</taxon>
        <taxon>Rhabditida</taxon>
        <taxon>Tylenchina</taxon>
        <taxon>Tylenchomorpha</taxon>
        <taxon>Tylenchoidea</taxon>
        <taxon>Meloidogynidae</taxon>
        <taxon>Meloidogyninae</taxon>
        <taxon>Meloidogyne</taxon>
    </lineage>
</organism>
<dbReference type="EMBL" id="JABEBT010000036">
    <property type="protein sequence ID" value="KAF7635917.1"/>
    <property type="molecule type" value="Genomic_DNA"/>
</dbReference>
<sequence length="122" mass="14897">MKKILKKKNSLKEKEIKFSESFNTKQIFNFEINEKEDIILINTEEAKNIILDIYAINYYTNYYFVWNPNINEEKINNNLNEIIEYYNEWINNKLYKEFIDKSINDNEKIIERIKKVRNSDGL</sequence>
<dbReference type="AlphaFoldDB" id="A0A8S9ZSA1"/>
<evidence type="ECO:0000313" key="2">
    <source>
        <dbReference type="Proteomes" id="UP000605970"/>
    </source>
</evidence>
<protein>
    <submittedName>
        <fullName evidence="1">Uncharacterized protein</fullName>
    </submittedName>
</protein>